<dbReference type="Proteomes" id="UP000478052">
    <property type="component" value="Unassembled WGS sequence"/>
</dbReference>
<accession>A0A6G0VIC6</accession>
<dbReference type="AlphaFoldDB" id="A0A6G0VIC6"/>
<protein>
    <submittedName>
        <fullName evidence="2">Tigger transposable element-derived protein 6-like</fullName>
    </submittedName>
</protein>
<gene>
    <name evidence="2" type="ORF">FWK35_00036502</name>
</gene>
<feature type="non-terminal residue" evidence="2">
    <location>
        <position position="134"/>
    </location>
</feature>
<evidence type="ECO:0000313" key="2">
    <source>
        <dbReference type="EMBL" id="KAF0687214.1"/>
    </source>
</evidence>
<dbReference type="EMBL" id="VUJU01016858">
    <property type="protein sequence ID" value="KAF0687214.1"/>
    <property type="molecule type" value="Genomic_DNA"/>
</dbReference>
<proteinExistence type="predicted"/>
<reference evidence="2 3" key="1">
    <citation type="submission" date="2019-08" db="EMBL/GenBank/DDBJ databases">
        <title>Whole genome of Aphis craccivora.</title>
        <authorList>
            <person name="Voronova N.V."/>
            <person name="Shulinski R.S."/>
            <person name="Bandarenka Y.V."/>
            <person name="Zhorov D.G."/>
            <person name="Warner D."/>
        </authorList>
    </citation>
    <scope>NUCLEOTIDE SEQUENCE [LARGE SCALE GENOMIC DNA]</scope>
    <source>
        <strain evidence="2">180601</strain>
        <tissue evidence="2">Whole Body</tissue>
    </source>
</reference>
<feature type="non-terminal residue" evidence="2">
    <location>
        <position position="1"/>
    </location>
</feature>
<feature type="region of interest" description="Disordered" evidence="1">
    <location>
        <begin position="111"/>
        <end position="134"/>
    </location>
</feature>
<dbReference type="OrthoDB" id="6136790at2759"/>
<organism evidence="2 3">
    <name type="scientific">Aphis craccivora</name>
    <name type="common">Cowpea aphid</name>
    <dbReference type="NCBI Taxonomy" id="307492"/>
    <lineage>
        <taxon>Eukaryota</taxon>
        <taxon>Metazoa</taxon>
        <taxon>Ecdysozoa</taxon>
        <taxon>Arthropoda</taxon>
        <taxon>Hexapoda</taxon>
        <taxon>Insecta</taxon>
        <taxon>Pterygota</taxon>
        <taxon>Neoptera</taxon>
        <taxon>Paraneoptera</taxon>
        <taxon>Hemiptera</taxon>
        <taxon>Sternorrhyncha</taxon>
        <taxon>Aphidomorpha</taxon>
        <taxon>Aphidoidea</taxon>
        <taxon>Aphididae</taxon>
        <taxon>Aphidini</taxon>
        <taxon>Aphis</taxon>
        <taxon>Aphis</taxon>
    </lineage>
</organism>
<name>A0A6G0VIC6_APHCR</name>
<comment type="caution">
    <text evidence="2">The sequence shown here is derived from an EMBL/GenBank/DDBJ whole genome shotgun (WGS) entry which is preliminary data.</text>
</comment>
<evidence type="ECO:0000313" key="3">
    <source>
        <dbReference type="Proteomes" id="UP000478052"/>
    </source>
</evidence>
<sequence length="134" mass="15199">TTVNDKPVNRQTVQDQDRSINIDDWIDVKSKLLLSKDEEHVNRSNKLIEAIETGPPCIFKCRSKCYDKINYTKLIFDSYWELGSFLESMNSLLSRSLSQRPRLPFFVRDNATGQPVWPPPQGTADGPVGGGDEL</sequence>
<keyword evidence="3" id="KW-1185">Reference proteome</keyword>
<evidence type="ECO:0000256" key="1">
    <source>
        <dbReference type="SAM" id="MobiDB-lite"/>
    </source>
</evidence>